<accession>A0A5J5F7M8</accession>
<name>A0A5J5F7M8_9PEZI</name>
<proteinExistence type="predicted"/>
<sequence>MRHSGTLAITSATLWTREWPSYSSKLGVMDTFWKAAYSSSFGAIVDVVDGLGDATLSDMPNGRRRRVMLKGCVKAVWVKVVGRLLGVEYPEGLLVKTLHAYICEKSALFFLRKTFSSLSLVYFRRSSFLVWWLWESSSLSTSRSYHPTHAQPSPPPPFGLSIFIARDCSSLLPAALVVPHCQRCAVE</sequence>
<dbReference type="AlphaFoldDB" id="A0A5J5F7M8"/>
<dbReference type="EMBL" id="VXIS01000018">
    <property type="protein sequence ID" value="KAA8912966.1"/>
    <property type="molecule type" value="Genomic_DNA"/>
</dbReference>
<dbReference type="InParanoid" id="A0A5J5F7M8"/>
<reference evidence="1 2" key="1">
    <citation type="submission" date="2019-09" db="EMBL/GenBank/DDBJ databases">
        <title>Draft genome of the ectomycorrhizal ascomycete Sphaerosporella brunnea.</title>
        <authorList>
            <consortium name="DOE Joint Genome Institute"/>
            <person name="Benucci G.M."/>
            <person name="Marozzi G."/>
            <person name="Antonielli L."/>
            <person name="Sanchez S."/>
            <person name="Marco P."/>
            <person name="Wang X."/>
            <person name="Falini L.B."/>
            <person name="Barry K."/>
            <person name="Haridas S."/>
            <person name="Lipzen A."/>
            <person name="Labutti K."/>
            <person name="Grigoriev I.V."/>
            <person name="Murat C."/>
            <person name="Martin F."/>
            <person name="Albertini E."/>
            <person name="Donnini D."/>
            <person name="Bonito G."/>
        </authorList>
    </citation>
    <scope>NUCLEOTIDE SEQUENCE [LARGE SCALE GENOMIC DNA]</scope>
    <source>
        <strain evidence="1 2">Sb_GMNB300</strain>
    </source>
</reference>
<evidence type="ECO:0000313" key="2">
    <source>
        <dbReference type="Proteomes" id="UP000326924"/>
    </source>
</evidence>
<comment type="caution">
    <text evidence="1">The sequence shown here is derived from an EMBL/GenBank/DDBJ whole genome shotgun (WGS) entry which is preliminary data.</text>
</comment>
<organism evidence="1 2">
    <name type="scientific">Sphaerosporella brunnea</name>
    <dbReference type="NCBI Taxonomy" id="1250544"/>
    <lineage>
        <taxon>Eukaryota</taxon>
        <taxon>Fungi</taxon>
        <taxon>Dikarya</taxon>
        <taxon>Ascomycota</taxon>
        <taxon>Pezizomycotina</taxon>
        <taxon>Pezizomycetes</taxon>
        <taxon>Pezizales</taxon>
        <taxon>Pyronemataceae</taxon>
        <taxon>Sphaerosporella</taxon>
    </lineage>
</organism>
<dbReference type="Proteomes" id="UP000326924">
    <property type="component" value="Unassembled WGS sequence"/>
</dbReference>
<keyword evidence="2" id="KW-1185">Reference proteome</keyword>
<gene>
    <name evidence="1" type="ORF">FN846DRAFT_931252</name>
</gene>
<evidence type="ECO:0000313" key="1">
    <source>
        <dbReference type="EMBL" id="KAA8912966.1"/>
    </source>
</evidence>
<protein>
    <submittedName>
        <fullName evidence="1">Uncharacterized protein</fullName>
    </submittedName>
</protein>